<feature type="transmembrane region" description="Helical" evidence="1">
    <location>
        <begin position="473"/>
        <end position="493"/>
    </location>
</feature>
<keyword evidence="1" id="KW-0812">Transmembrane</keyword>
<feature type="transmembrane region" description="Helical" evidence="1">
    <location>
        <begin position="144"/>
        <end position="162"/>
    </location>
</feature>
<name>A0A1H2BD32_9BRAD</name>
<feature type="transmembrane region" description="Helical" evidence="1">
    <location>
        <begin position="358"/>
        <end position="381"/>
    </location>
</feature>
<feature type="transmembrane region" description="Helical" evidence="1">
    <location>
        <begin position="330"/>
        <end position="352"/>
    </location>
</feature>
<dbReference type="InterPro" id="IPR002823">
    <property type="entry name" value="DUF112_TM"/>
</dbReference>
<keyword evidence="4" id="KW-1185">Reference proteome</keyword>
<sequence length="510" mass="53295">MDTFVNIAHGFSISLQPMSLLFCFIGVSLGVIVGILPGLGSAATIALLLPITYFLDTATAIIMLSGIWYGSMYGGSITSILLRVPGESASVMVAIDGYELTKQGRAGVALGISMFSAFIAGMFGLVGLSLLAPTLADFALNFGPPEYFALTLLGLTLVSYLATNSVTKALIVTVFGLLLGTVGLDPVRSTARFTFGSLSLQSGIDLVPMVMGLFGISEVFSLLEEKIVAAVPISAPTRLREVLPTREDWRNAARPLLQGTLVGFFVGLLPGGGATVSSYLAYATAKRWRHASQNFGGGAVGGVAAPEAAANAATCAGFIPLLTLGIPENAVMALMLGAFMLHGITPGPTLMIQHPEMFWAIVTSMFVGNCILLCVMLPLIGYLSKITLVPNSILVPIIVLACLAGAYGVNNNPADIASMTVFGLLGYLMRKFDFPLPPLVLAFVIGPIMETALRQSLIMSGGHFTIFVNRPVAGSLVAVAILVGLWPALSALIGMRRGISPDAPVPQPAE</sequence>
<feature type="transmembrane region" description="Helical" evidence="1">
    <location>
        <begin position="20"/>
        <end position="39"/>
    </location>
</feature>
<protein>
    <submittedName>
        <fullName evidence="3">Putative tricarboxylic transport membrane protein</fullName>
    </submittedName>
</protein>
<organism evidence="3 4">
    <name type="scientific">Bradyrhizobium canariense</name>
    <dbReference type="NCBI Taxonomy" id="255045"/>
    <lineage>
        <taxon>Bacteria</taxon>
        <taxon>Pseudomonadati</taxon>
        <taxon>Pseudomonadota</taxon>
        <taxon>Alphaproteobacteria</taxon>
        <taxon>Hyphomicrobiales</taxon>
        <taxon>Nitrobacteraceae</taxon>
        <taxon>Bradyrhizobium</taxon>
    </lineage>
</organism>
<reference evidence="4" key="1">
    <citation type="submission" date="2016-10" db="EMBL/GenBank/DDBJ databases">
        <authorList>
            <person name="Varghese N."/>
            <person name="Submissions S."/>
        </authorList>
    </citation>
    <scope>NUCLEOTIDE SEQUENCE [LARGE SCALE GENOMIC DNA]</scope>
    <source>
        <strain evidence="4">GAS369</strain>
    </source>
</reference>
<evidence type="ECO:0000259" key="2">
    <source>
        <dbReference type="Pfam" id="PF01970"/>
    </source>
</evidence>
<dbReference type="AlphaFoldDB" id="A0A1H2BD32"/>
<feature type="transmembrane region" description="Helical" evidence="1">
    <location>
        <begin position="436"/>
        <end position="453"/>
    </location>
</feature>
<feature type="transmembrane region" description="Helical" evidence="1">
    <location>
        <begin position="108"/>
        <end position="132"/>
    </location>
</feature>
<feature type="transmembrane region" description="Helical" evidence="1">
    <location>
        <begin position="261"/>
        <end position="282"/>
    </location>
</feature>
<proteinExistence type="predicted"/>
<dbReference type="EMBL" id="LT629750">
    <property type="protein sequence ID" value="SDT56151.1"/>
    <property type="molecule type" value="Genomic_DNA"/>
</dbReference>
<dbReference type="RefSeq" id="WP_100387573.1">
    <property type="nucleotide sequence ID" value="NZ_LT629750.1"/>
</dbReference>
<dbReference type="Proteomes" id="UP000243904">
    <property type="component" value="Chromosome I"/>
</dbReference>
<dbReference type="PANTHER" id="PTHR35342:SF5">
    <property type="entry name" value="TRICARBOXYLIC TRANSPORT PROTEIN"/>
    <property type="match status" value="1"/>
</dbReference>
<feature type="transmembrane region" description="Helical" evidence="1">
    <location>
        <begin position="45"/>
        <end position="69"/>
    </location>
</feature>
<evidence type="ECO:0000256" key="1">
    <source>
        <dbReference type="SAM" id="Phobius"/>
    </source>
</evidence>
<accession>A0A1H2BD32</accession>
<feature type="transmembrane region" description="Helical" evidence="1">
    <location>
        <begin position="388"/>
        <end position="407"/>
    </location>
</feature>
<keyword evidence="1" id="KW-0472">Membrane</keyword>
<dbReference type="Pfam" id="PF01970">
    <property type="entry name" value="TctA"/>
    <property type="match status" value="1"/>
</dbReference>
<dbReference type="PANTHER" id="PTHR35342">
    <property type="entry name" value="TRICARBOXYLIC TRANSPORT PROTEIN"/>
    <property type="match status" value="1"/>
</dbReference>
<keyword evidence="1" id="KW-1133">Transmembrane helix</keyword>
<feature type="transmembrane region" description="Helical" evidence="1">
    <location>
        <begin position="169"/>
        <end position="187"/>
    </location>
</feature>
<evidence type="ECO:0000313" key="4">
    <source>
        <dbReference type="Proteomes" id="UP000243904"/>
    </source>
</evidence>
<gene>
    <name evidence="3" type="ORF">SAMN05444158_7048</name>
</gene>
<evidence type="ECO:0000313" key="3">
    <source>
        <dbReference type="EMBL" id="SDT56151.1"/>
    </source>
</evidence>
<feature type="domain" description="DUF112" evidence="2">
    <location>
        <begin position="20"/>
        <end position="441"/>
    </location>
</feature>